<dbReference type="EC" id="2.4.-.-" evidence="4"/>
<dbReference type="GO" id="GO:0016757">
    <property type="term" value="F:glycosyltransferase activity"/>
    <property type="evidence" value="ECO:0007669"/>
    <property type="project" value="UniProtKB-KW"/>
</dbReference>
<sequence length="329" mass="38810">MKMPNKEKPLISVIVPIYKVEKYLNKCVKSIINQTYKNLEIILVDDGSPDNCGKICDKLAERDDRIRIIHKKNGGLSSARNAGIEIANGEYIGFVDSDDYIEEFMYELLLKSIKENNTMLSVCAIYYTFENGERITKIKDEKDRVFDFKNAILEMNTYRLFDMGAWSKLYHRDLFESIRFPEGKLSEDFYIMYKIFDKAQRVGYVATPCYNYLQRQNSISRNTKINHDFEDAAKCQMEYLDKKYPDMRIIGHTAYASSALTVYDFYLKNKVKCPKDRVKHFKKIVKQNIEYVNQAEFLSKSKKIQFKLFLANKAIYDIVFKMYRKIKRV</sequence>
<dbReference type="PANTHER" id="PTHR22916:SF51">
    <property type="entry name" value="GLYCOSYLTRANSFERASE EPSH-RELATED"/>
    <property type="match status" value="1"/>
</dbReference>
<dbReference type="Gene3D" id="3.90.550.10">
    <property type="entry name" value="Spore Coat Polysaccharide Biosynthesis Protein SpsA, Chain A"/>
    <property type="match status" value="1"/>
</dbReference>
<dbReference type="Pfam" id="PF00535">
    <property type="entry name" value="Glycos_transf_2"/>
    <property type="match status" value="1"/>
</dbReference>
<evidence type="ECO:0000256" key="2">
    <source>
        <dbReference type="ARBA" id="ARBA00022679"/>
    </source>
</evidence>
<gene>
    <name evidence="4" type="primary">epsJ_6</name>
    <name evidence="4" type="ORF">AHLFYP4_02428</name>
</gene>
<organism evidence="4">
    <name type="scientific">Anaerostipes hadrus</name>
    <dbReference type="NCBI Taxonomy" id="649756"/>
    <lineage>
        <taxon>Bacteria</taxon>
        <taxon>Bacillati</taxon>
        <taxon>Bacillota</taxon>
        <taxon>Clostridia</taxon>
        <taxon>Lachnospirales</taxon>
        <taxon>Lachnospiraceae</taxon>
        <taxon>Anaerostipes</taxon>
    </lineage>
</organism>
<accession>A0A6N2VMX3</accession>
<evidence type="ECO:0000256" key="1">
    <source>
        <dbReference type="ARBA" id="ARBA00022676"/>
    </source>
</evidence>
<dbReference type="SUPFAM" id="SSF53448">
    <property type="entry name" value="Nucleotide-diphospho-sugar transferases"/>
    <property type="match status" value="1"/>
</dbReference>
<dbReference type="AlphaFoldDB" id="A0A6N2VMX3"/>
<dbReference type="EMBL" id="CACRSX010000057">
    <property type="protein sequence ID" value="VYT29931.1"/>
    <property type="molecule type" value="Genomic_DNA"/>
</dbReference>
<dbReference type="InterPro" id="IPR029044">
    <property type="entry name" value="Nucleotide-diphossugar_trans"/>
</dbReference>
<proteinExistence type="predicted"/>
<dbReference type="InterPro" id="IPR001173">
    <property type="entry name" value="Glyco_trans_2-like"/>
</dbReference>
<reference evidence="4" key="1">
    <citation type="submission" date="2019-11" db="EMBL/GenBank/DDBJ databases">
        <authorList>
            <person name="Feng L."/>
        </authorList>
    </citation>
    <scope>NUCLEOTIDE SEQUENCE</scope>
    <source>
        <strain evidence="4">AhadrusLFYP4</strain>
    </source>
</reference>
<dbReference type="RefSeq" id="WP_308609536.1">
    <property type="nucleotide sequence ID" value="NZ_CACRSX010000057.1"/>
</dbReference>
<dbReference type="PANTHER" id="PTHR22916">
    <property type="entry name" value="GLYCOSYLTRANSFERASE"/>
    <property type="match status" value="1"/>
</dbReference>
<name>A0A6N2VMX3_ANAHA</name>
<protein>
    <submittedName>
        <fullName evidence="4">Putative glycosyltransferase EpsJ</fullName>
        <ecNumber evidence="4">2.4.-.-</ecNumber>
    </submittedName>
</protein>
<keyword evidence="2 4" id="KW-0808">Transferase</keyword>
<keyword evidence="1 4" id="KW-0328">Glycosyltransferase</keyword>
<evidence type="ECO:0000313" key="4">
    <source>
        <dbReference type="EMBL" id="VYT29931.1"/>
    </source>
</evidence>
<feature type="domain" description="Glycosyltransferase 2-like" evidence="3">
    <location>
        <begin position="12"/>
        <end position="177"/>
    </location>
</feature>
<evidence type="ECO:0000259" key="3">
    <source>
        <dbReference type="Pfam" id="PF00535"/>
    </source>
</evidence>